<dbReference type="SUPFAM" id="SSF52058">
    <property type="entry name" value="L domain-like"/>
    <property type="match status" value="1"/>
</dbReference>
<sequence length="786" mass="85848">MTSSHCPSASRPIYCHLRPQRELASKYTFRFRLFKCWTSTMIGVWNCNLGFPCDSCMFIRLPVKPIVGVFTPTVELALIVFLHDGFCYWGFGYWISCVVPQEVIEVSLLEDLLLWSCGTCWQFSLAYNAVTAIQTIRRLLFLASRLPTACQNPPPLGVTGQVEALLKMGFLSTVVPVAVASLFGFLLSHLSSAQTLSRSHSNNLLHLPRLLEYPPVLSGWSNSTDFCYITPSPALSFSCAASRITGLSVVGAPTGPLSPAFSSDSPFTTLSQLPDLTSISLVSLGLWGPLPANVDRFASLRYLDLSENKLASEVLANFSCSLELSYVDISNNLIVGSLPPCIQSNSSNRIVLNSENWLSAVAGDLGLQHPNSYCNQGAVYTVLPSANKINGSKSSLGVISGIVGGVICGAVLAGFLGFLIFRKMRSAAEDQEDTLSIFEKTSAGKPFVRVAPRSPDDERRMPPTVMIGTLGLVPYQAFSIEDLEEVTNSFDSSNLIEDGPQGQVAYKGWIRDGSSVIIRCLRLKHKLSIVGYCVTSDGDNTMDTIFLVFEHISNGNLRSYLGGNREGKLSFALCKYVCDEIEGRNALLLAESKKIEMMMTLSQRVSATIGVSKGIQFLHTVTVPGIVGNDLNIENILLDQTLTAKISNYNLPTLSNFRSHKNLILNLWNQSCLSISIDSVLLGKKEDIYQLGLILLEVITGKPPGSNAQLDSLRAKMEKTLIDNPTSLKGFTDPMICQNSSVESLSRVVEVSLSCLSKDPKQRPPIDDVLWNLQHCVQVQDDCASN</sequence>
<accession>A0A8J5IHA6</accession>
<dbReference type="PANTHER" id="PTHR48006">
    <property type="entry name" value="LEUCINE-RICH REPEAT-CONTAINING PROTEIN DDB_G0281931-RELATED"/>
    <property type="match status" value="1"/>
</dbReference>
<dbReference type="GO" id="GO:0005524">
    <property type="term" value="F:ATP binding"/>
    <property type="evidence" value="ECO:0007669"/>
    <property type="project" value="InterPro"/>
</dbReference>
<dbReference type="Proteomes" id="UP000734854">
    <property type="component" value="Unassembled WGS sequence"/>
</dbReference>
<evidence type="ECO:0000256" key="1">
    <source>
        <dbReference type="SAM" id="Phobius"/>
    </source>
</evidence>
<dbReference type="PROSITE" id="PS50011">
    <property type="entry name" value="PROTEIN_KINASE_DOM"/>
    <property type="match status" value="1"/>
</dbReference>
<dbReference type="EMBL" id="JACMSC010000002">
    <property type="protein sequence ID" value="KAG6534019.1"/>
    <property type="molecule type" value="Genomic_DNA"/>
</dbReference>
<name>A0A8J5IHA6_ZINOF</name>
<dbReference type="InterPro" id="IPR020635">
    <property type="entry name" value="Tyr_kinase_cat_dom"/>
</dbReference>
<keyword evidence="1" id="KW-0472">Membrane</keyword>
<keyword evidence="4" id="KW-1185">Reference proteome</keyword>
<dbReference type="AlphaFoldDB" id="A0A8J5IHA6"/>
<keyword evidence="1" id="KW-0812">Transmembrane</keyword>
<comment type="caution">
    <text evidence="3">The sequence shown here is derived from an EMBL/GenBank/DDBJ whole genome shotgun (WGS) entry which is preliminary data.</text>
</comment>
<dbReference type="InterPro" id="IPR011009">
    <property type="entry name" value="Kinase-like_dom_sf"/>
</dbReference>
<dbReference type="SMART" id="SM00219">
    <property type="entry name" value="TyrKc"/>
    <property type="match status" value="1"/>
</dbReference>
<dbReference type="InterPro" id="IPR051824">
    <property type="entry name" value="LRR_Rcpt-Like_S/T_Kinase"/>
</dbReference>
<proteinExistence type="predicted"/>
<dbReference type="Pfam" id="PF07714">
    <property type="entry name" value="PK_Tyr_Ser-Thr"/>
    <property type="match status" value="1"/>
</dbReference>
<dbReference type="Gene3D" id="3.30.200.20">
    <property type="entry name" value="Phosphorylase Kinase, domain 1"/>
    <property type="match status" value="1"/>
</dbReference>
<evidence type="ECO:0000313" key="3">
    <source>
        <dbReference type="EMBL" id="KAG6534019.1"/>
    </source>
</evidence>
<dbReference type="InterPro" id="IPR000719">
    <property type="entry name" value="Prot_kinase_dom"/>
</dbReference>
<dbReference type="PANTHER" id="PTHR48006:SF73">
    <property type="entry name" value="PROTEIN KINASE DOMAIN-CONTAINING PROTEIN"/>
    <property type="match status" value="1"/>
</dbReference>
<organism evidence="3 4">
    <name type="scientific">Zingiber officinale</name>
    <name type="common">Ginger</name>
    <name type="synonym">Amomum zingiber</name>
    <dbReference type="NCBI Taxonomy" id="94328"/>
    <lineage>
        <taxon>Eukaryota</taxon>
        <taxon>Viridiplantae</taxon>
        <taxon>Streptophyta</taxon>
        <taxon>Embryophyta</taxon>
        <taxon>Tracheophyta</taxon>
        <taxon>Spermatophyta</taxon>
        <taxon>Magnoliopsida</taxon>
        <taxon>Liliopsida</taxon>
        <taxon>Zingiberales</taxon>
        <taxon>Zingiberaceae</taxon>
        <taxon>Zingiber</taxon>
    </lineage>
</organism>
<dbReference type="GO" id="GO:0004713">
    <property type="term" value="F:protein tyrosine kinase activity"/>
    <property type="evidence" value="ECO:0007669"/>
    <property type="project" value="InterPro"/>
</dbReference>
<keyword evidence="1" id="KW-1133">Transmembrane helix</keyword>
<feature type="transmembrane region" description="Helical" evidence="1">
    <location>
        <begin position="396"/>
        <end position="421"/>
    </location>
</feature>
<evidence type="ECO:0000313" key="4">
    <source>
        <dbReference type="Proteomes" id="UP000734854"/>
    </source>
</evidence>
<feature type="domain" description="Protein kinase" evidence="2">
    <location>
        <begin position="490"/>
        <end position="778"/>
    </location>
</feature>
<gene>
    <name evidence="3" type="ORF">ZIOFF_007900</name>
</gene>
<reference evidence="3 4" key="1">
    <citation type="submission" date="2020-08" db="EMBL/GenBank/DDBJ databases">
        <title>Plant Genome Project.</title>
        <authorList>
            <person name="Zhang R.-G."/>
        </authorList>
    </citation>
    <scope>NUCLEOTIDE SEQUENCE [LARGE SCALE GENOMIC DNA]</scope>
    <source>
        <tissue evidence="3">Rhizome</tissue>
    </source>
</reference>
<protein>
    <recommendedName>
        <fullName evidence="2">Protein kinase domain-containing protein</fullName>
    </recommendedName>
</protein>
<evidence type="ECO:0000259" key="2">
    <source>
        <dbReference type="PROSITE" id="PS50011"/>
    </source>
</evidence>
<dbReference type="SUPFAM" id="SSF56112">
    <property type="entry name" value="Protein kinase-like (PK-like)"/>
    <property type="match status" value="1"/>
</dbReference>
<dbReference type="Gene3D" id="3.80.10.10">
    <property type="entry name" value="Ribonuclease Inhibitor"/>
    <property type="match status" value="1"/>
</dbReference>
<dbReference type="InterPro" id="IPR032675">
    <property type="entry name" value="LRR_dom_sf"/>
</dbReference>
<dbReference type="InterPro" id="IPR001245">
    <property type="entry name" value="Ser-Thr/Tyr_kinase_cat_dom"/>
</dbReference>
<dbReference type="Gene3D" id="1.10.510.10">
    <property type="entry name" value="Transferase(Phosphotransferase) domain 1"/>
    <property type="match status" value="1"/>
</dbReference>